<reference evidence="2 3" key="1">
    <citation type="journal article" date="2016" name="Nat. Commun.">
        <title>Thousands of microbial genomes shed light on interconnected biogeochemical processes in an aquifer system.</title>
        <authorList>
            <person name="Anantharaman K."/>
            <person name="Brown C.T."/>
            <person name="Hug L.A."/>
            <person name="Sharon I."/>
            <person name="Castelle C.J."/>
            <person name="Probst A.J."/>
            <person name="Thomas B.C."/>
            <person name="Singh A."/>
            <person name="Wilkins M.J."/>
            <person name="Karaoz U."/>
            <person name="Brodie E.L."/>
            <person name="Williams K.H."/>
            <person name="Hubbard S.S."/>
            <person name="Banfield J.F."/>
        </authorList>
    </citation>
    <scope>NUCLEOTIDE SEQUENCE [LARGE SCALE GENOMIC DNA]</scope>
</reference>
<organism evidence="2 3">
    <name type="scientific">Candidatus Daviesbacteria bacterium RIFCSPHIGHO2_02_FULL_43_12</name>
    <dbReference type="NCBI Taxonomy" id="1797776"/>
    <lineage>
        <taxon>Bacteria</taxon>
        <taxon>Candidatus Daviesiibacteriota</taxon>
    </lineage>
</organism>
<evidence type="ECO:0000313" key="3">
    <source>
        <dbReference type="Proteomes" id="UP000177328"/>
    </source>
</evidence>
<name>A0A1F5KH06_9BACT</name>
<evidence type="ECO:0000256" key="1">
    <source>
        <dbReference type="SAM" id="Phobius"/>
    </source>
</evidence>
<sequence length="338" mass="37786">MTLTETARITKISILALAILVVIGISGWASFQFWYHRYYLPSRPVQVEVPEVKFGVLPRPLFPKSNVSSSNFSYSIDTETGELPTKITQLMKVYFIPQLGTTLLAPNKARILAESLNFNTNPEVVNSSTYQFKNGDGGTLLIDLNNSNFTIRYPQASSSAILQSVPLPDEDSLIDYFQNFLKQRGLFSNSLQKGTPLVTYDKFPQKTSLVATVSIIPADLDGTRVVTPSFKNGLVQATITQNKDSLKLLDVIFTIWEPDNQNTSTYPLKTIQTAFDELKAGKGTVIVEPPKPRVSLATVYLAYFEANEYAQYIQPVYVFEGEEFVAYVPAITDQYLEK</sequence>
<keyword evidence="1" id="KW-0472">Membrane</keyword>
<comment type="caution">
    <text evidence="2">The sequence shown here is derived from an EMBL/GenBank/DDBJ whole genome shotgun (WGS) entry which is preliminary data.</text>
</comment>
<keyword evidence="1" id="KW-0812">Transmembrane</keyword>
<keyword evidence="1" id="KW-1133">Transmembrane helix</keyword>
<dbReference type="Proteomes" id="UP000177328">
    <property type="component" value="Unassembled WGS sequence"/>
</dbReference>
<gene>
    <name evidence="2" type="ORF">A3D25_03725</name>
</gene>
<evidence type="ECO:0000313" key="2">
    <source>
        <dbReference type="EMBL" id="OGE39891.1"/>
    </source>
</evidence>
<protein>
    <submittedName>
        <fullName evidence="2">Uncharacterized protein</fullName>
    </submittedName>
</protein>
<feature type="transmembrane region" description="Helical" evidence="1">
    <location>
        <begin position="12"/>
        <end position="35"/>
    </location>
</feature>
<accession>A0A1F5KH06</accession>
<proteinExistence type="predicted"/>
<dbReference type="EMBL" id="MFDD01000014">
    <property type="protein sequence ID" value="OGE39891.1"/>
    <property type="molecule type" value="Genomic_DNA"/>
</dbReference>
<dbReference type="AlphaFoldDB" id="A0A1F5KH06"/>